<evidence type="ECO:0000313" key="3">
    <source>
        <dbReference type="Proteomes" id="UP000735302"/>
    </source>
</evidence>
<feature type="compositionally biased region" description="Basic residues" evidence="1">
    <location>
        <begin position="36"/>
        <end position="55"/>
    </location>
</feature>
<accession>A0AAV4A6G6</accession>
<dbReference type="AlphaFoldDB" id="A0AAV4A6G6"/>
<feature type="non-terminal residue" evidence="2">
    <location>
        <position position="394"/>
    </location>
</feature>
<sequence>EELHDRATEVNEITPNENQSMPSPSQISQTPEASSSKKRKADQTKWKKNVNKSRRSNGEAYMGRKYDRDGKFEMVEKPAKVLGERCSCKAAGMKCTEVTEEMRIHIHKDVWSMSWLQKEVLVKSLVHKCDVKRHRVDQSEPNRKNTLKYSLNNGSGLIPVCKKMFLSTTGLTQHYIRTKVCDSPSSPSHEKEPKSSSSRSAIKEFLASLPSVPSHYCRKSSTKKYLESSFNSKADIFRVYKDWCRKKKIGFASRQVFINEFDEGNFAIFRTRKDQCDLCVAHDEGNVDEATYAVHRLRKEMAQRAKDEDKKRAAESNGRLKMITMDLQAVLLAPALKASALYYRTKLCVHNFTIFDCTTRDVSCYVWHEAEGGLTANEFASCLCHYLESDLSSE</sequence>
<name>A0AAV4A6G6_9GAST</name>
<dbReference type="EMBL" id="BLXT01003644">
    <property type="protein sequence ID" value="GFO02798.1"/>
    <property type="molecule type" value="Genomic_DNA"/>
</dbReference>
<keyword evidence="3" id="KW-1185">Reference proteome</keyword>
<reference evidence="2 3" key="1">
    <citation type="journal article" date="2021" name="Elife">
        <title>Chloroplast acquisition without the gene transfer in kleptoplastic sea slugs, Plakobranchus ocellatus.</title>
        <authorList>
            <person name="Maeda T."/>
            <person name="Takahashi S."/>
            <person name="Yoshida T."/>
            <person name="Shimamura S."/>
            <person name="Takaki Y."/>
            <person name="Nagai Y."/>
            <person name="Toyoda A."/>
            <person name="Suzuki Y."/>
            <person name="Arimoto A."/>
            <person name="Ishii H."/>
            <person name="Satoh N."/>
            <person name="Nishiyama T."/>
            <person name="Hasebe M."/>
            <person name="Maruyama T."/>
            <person name="Minagawa J."/>
            <person name="Obokata J."/>
            <person name="Shigenobu S."/>
        </authorList>
    </citation>
    <scope>NUCLEOTIDE SEQUENCE [LARGE SCALE GENOMIC DNA]</scope>
</reference>
<proteinExistence type="predicted"/>
<comment type="caution">
    <text evidence="2">The sequence shown here is derived from an EMBL/GenBank/DDBJ whole genome shotgun (WGS) entry which is preliminary data.</text>
</comment>
<feature type="region of interest" description="Disordered" evidence="1">
    <location>
        <begin position="1"/>
        <end position="62"/>
    </location>
</feature>
<dbReference type="Proteomes" id="UP000735302">
    <property type="component" value="Unassembled WGS sequence"/>
</dbReference>
<gene>
    <name evidence="2" type="ORF">PoB_002930300</name>
</gene>
<evidence type="ECO:0000313" key="2">
    <source>
        <dbReference type="EMBL" id="GFO02798.1"/>
    </source>
</evidence>
<feature type="compositionally biased region" description="Polar residues" evidence="1">
    <location>
        <begin position="11"/>
        <end position="34"/>
    </location>
</feature>
<dbReference type="PANTHER" id="PTHR10773">
    <property type="entry name" value="DNA-DIRECTED RNA POLYMERASES I, II, AND III SUBUNIT RPABC2"/>
    <property type="match status" value="1"/>
</dbReference>
<feature type="non-terminal residue" evidence="2">
    <location>
        <position position="1"/>
    </location>
</feature>
<organism evidence="2 3">
    <name type="scientific">Plakobranchus ocellatus</name>
    <dbReference type="NCBI Taxonomy" id="259542"/>
    <lineage>
        <taxon>Eukaryota</taxon>
        <taxon>Metazoa</taxon>
        <taxon>Spiralia</taxon>
        <taxon>Lophotrochozoa</taxon>
        <taxon>Mollusca</taxon>
        <taxon>Gastropoda</taxon>
        <taxon>Heterobranchia</taxon>
        <taxon>Euthyneura</taxon>
        <taxon>Panpulmonata</taxon>
        <taxon>Sacoglossa</taxon>
        <taxon>Placobranchoidea</taxon>
        <taxon>Plakobranchidae</taxon>
        <taxon>Plakobranchus</taxon>
    </lineage>
</organism>
<evidence type="ECO:0000256" key="1">
    <source>
        <dbReference type="SAM" id="MobiDB-lite"/>
    </source>
</evidence>
<protein>
    <submittedName>
        <fullName evidence="2">Uncharacterized protein</fullName>
    </submittedName>
</protein>
<dbReference type="PANTHER" id="PTHR10773:SF19">
    <property type="match status" value="1"/>
</dbReference>